<proteinExistence type="predicted"/>
<feature type="domain" description="NTF2" evidence="3">
    <location>
        <begin position="8"/>
        <end position="120"/>
    </location>
</feature>
<dbReference type="InterPro" id="IPR012677">
    <property type="entry name" value="Nucleotide-bd_a/b_plait_sf"/>
</dbReference>
<dbReference type="InterPro" id="IPR002075">
    <property type="entry name" value="NTF2_dom"/>
</dbReference>
<keyword evidence="1" id="KW-0694">RNA-binding</keyword>
<dbReference type="InterPro" id="IPR039539">
    <property type="entry name" value="Ras_GTPase_bind_prot"/>
</dbReference>
<evidence type="ECO:0000313" key="5">
    <source>
        <dbReference type="Proteomes" id="UP000015354"/>
    </source>
</evidence>
<dbReference type="InterPro" id="IPR032710">
    <property type="entry name" value="NTF2-like_dom_sf"/>
</dbReference>
<protein>
    <submittedName>
        <fullName evidence="4">Mucin-associated surface protein (MASP)</fullName>
    </submittedName>
</protein>
<dbReference type="PROSITE" id="PS50177">
    <property type="entry name" value="NTF2_DOMAIN"/>
    <property type="match status" value="1"/>
</dbReference>
<feature type="compositionally biased region" description="Basic and acidic residues" evidence="2">
    <location>
        <begin position="229"/>
        <end position="260"/>
    </location>
</feature>
<dbReference type="Proteomes" id="UP000015354">
    <property type="component" value="Unassembled WGS sequence"/>
</dbReference>
<dbReference type="PANTHER" id="PTHR10693:SF87">
    <property type="entry name" value="RRM DOMAIN-CONTAINING PROTEIN"/>
    <property type="match status" value="1"/>
</dbReference>
<dbReference type="GO" id="GO:0003729">
    <property type="term" value="F:mRNA binding"/>
    <property type="evidence" value="ECO:0007669"/>
    <property type="project" value="TreeGrafter"/>
</dbReference>
<evidence type="ECO:0000256" key="1">
    <source>
        <dbReference type="ARBA" id="ARBA00022884"/>
    </source>
</evidence>
<dbReference type="SUPFAM" id="SSF54427">
    <property type="entry name" value="NTF2-like"/>
    <property type="match status" value="1"/>
</dbReference>
<feature type="region of interest" description="Disordered" evidence="2">
    <location>
        <begin position="225"/>
        <end position="281"/>
    </location>
</feature>
<reference evidence="4 5" key="1">
    <citation type="journal article" date="2013" name="PLoS ONE">
        <title>Predicting the Proteins of Angomonas deanei, Strigomonas culicis and Their Respective Endosymbionts Reveals New Aspects of the Trypanosomatidae Family.</title>
        <authorList>
            <person name="Motta M.C."/>
            <person name="Martins A.C."/>
            <person name="de Souza S.S."/>
            <person name="Catta-Preta C.M."/>
            <person name="Silva R."/>
            <person name="Klein C.C."/>
            <person name="de Almeida L.G."/>
            <person name="de Lima Cunha O."/>
            <person name="Ciapina L.P."/>
            <person name="Brocchi M."/>
            <person name="Colabardini A.C."/>
            <person name="de Araujo Lima B."/>
            <person name="Machado C.R."/>
            <person name="de Almeida Soares C.M."/>
            <person name="Probst C.M."/>
            <person name="de Menezes C.B."/>
            <person name="Thompson C.E."/>
            <person name="Bartholomeu D.C."/>
            <person name="Gradia D.F."/>
            <person name="Pavoni D.P."/>
            <person name="Grisard E.C."/>
            <person name="Fantinatti-Garboggini F."/>
            <person name="Marchini F.K."/>
            <person name="Rodrigues-Luiz G.F."/>
            <person name="Wagner G."/>
            <person name="Goldman G.H."/>
            <person name="Fietto J.L."/>
            <person name="Elias M.C."/>
            <person name="Goldman M.H."/>
            <person name="Sagot M.F."/>
            <person name="Pereira M."/>
            <person name="Stoco P.H."/>
            <person name="de Mendonca-Neto R.P."/>
            <person name="Teixeira S.M."/>
            <person name="Maciel T.E."/>
            <person name="de Oliveira Mendes T.A."/>
            <person name="Urmenyi T.P."/>
            <person name="de Souza W."/>
            <person name="Schenkman S."/>
            <person name="de Vasconcelos A.T."/>
        </authorList>
    </citation>
    <scope>NUCLEOTIDE SEQUENCE [LARGE SCALE GENOMIC DNA]</scope>
</reference>
<dbReference type="GO" id="GO:1990904">
    <property type="term" value="C:ribonucleoprotein complex"/>
    <property type="evidence" value="ECO:0007669"/>
    <property type="project" value="TreeGrafter"/>
</dbReference>
<comment type="caution">
    <text evidence="4">The sequence shown here is derived from an EMBL/GenBank/DDBJ whole genome shotgun (WGS) entry which is preliminary data.</text>
</comment>
<dbReference type="PANTHER" id="PTHR10693">
    <property type="entry name" value="RAS GTPASE-ACTIVATING PROTEIN-BINDING PROTEIN"/>
    <property type="match status" value="1"/>
</dbReference>
<organism evidence="4 5">
    <name type="scientific">Strigomonas culicis</name>
    <dbReference type="NCBI Taxonomy" id="28005"/>
    <lineage>
        <taxon>Eukaryota</taxon>
        <taxon>Discoba</taxon>
        <taxon>Euglenozoa</taxon>
        <taxon>Kinetoplastea</taxon>
        <taxon>Metakinetoplastina</taxon>
        <taxon>Trypanosomatida</taxon>
        <taxon>Trypanosomatidae</taxon>
        <taxon>Strigomonadinae</taxon>
        <taxon>Strigomonas</taxon>
    </lineage>
</organism>
<name>S9TET3_9TRYP</name>
<feature type="compositionally biased region" description="Low complexity" evidence="2">
    <location>
        <begin position="265"/>
        <end position="281"/>
    </location>
</feature>
<dbReference type="OrthoDB" id="267764at2759"/>
<feature type="region of interest" description="Disordered" evidence="2">
    <location>
        <begin position="136"/>
        <end position="187"/>
    </location>
</feature>
<accession>S9TET3</accession>
<keyword evidence="5" id="KW-1185">Reference proteome</keyword>
<evidence type="ECO:0000313" key="4">
    <source>
        <dbReference type="EMBL" id="EPY16552.1"/>
    </source>
</evidence>
<dbReference type="Gene3D" id="3.10.450.50">
    <property type="match status" value="1"/>
</dbReference>
<evidence type="ECO:0000259" key="3">
    <source>
        <dbReference type="PROSITE" id="PS50177"/>
    </source>
</evidence>
<dbReference type="InterPro" id="IPR018222">
    <property type="entry name" value="Nuclear_transport_factor_2_euk"/>
</dbReference>
<evidence type="ECO:0000256" key="2">
    <source>
        <dbReference type="SAM" id="MobiDB-lite"/>
    </source>
</evidence>
<dbReference type="GO" id="GO:0005829">
    <property type="term" value="C:cytosol"/>
    <property type="evidence" value="ECO:0007669"/>
    <property type="project" value="TreeGrafter"/>
</dbReference>
<dbReference type="EMBL" id="ATMH01011049">
    <property type="protein sequence ID" value="EPY16552.1"/>
    <property type="molecule type" value="Genomic_DNA"/>
</dbReference>
<dbReference type="Gene3D" id="3.30.70.330">
    <property type="match status" value="1"/>
</dbReference>
<gene>
    <name evidence="4" type="ORF">STCU_11146</name>
</gene>
<feature type="compositionally biased region" description="Low complexity" evidence="2">
    <location>
        <begin position="147"/>
        <end position="187"/>
    </location>
</feature>
<sequence length="392" mass="41916">MTDRARTIAVSFAKRYYSTLVEDVSQLGLLYMPTARIEHHGRKAHSTEVQALLSSLYPQGEVTGVSINAVTAVRTASGATEVEITGSLTYRDREQAFRQKAQLREVLENTFAIITDNVRPWVVVSHAAATNWALAETTPVATPPPARTATPPQESRQATAAATPAAEAAALAKTPEPSTAAPAAAAEPVDLSGLSFAERLRLRQSSKAAGDHVVRVTATTEAEAAARAAAKEKAAAAARERKERERDGEAKEPKKARQMSEDQGDGAAADGAAAAKEAASANRRDKRRKAIVYYDIVVKGLPATASEAFVRELVGTAAAVRLVKLESAPAKKDARQIRTFAFVQLDQPALKAAGQTRAEAIAAVLSDVRTRKVLTNNIQMEEVHDKLLPEKE</sequence>
<dbReference type="Pfam" id="PF02136">
    <property type="entry name" value="NTF2"/>
    <property type="match status" value="1"/>
</dbReference>
<dbReference type="AlphaFoldDB" id="S9TET3"/>